<accession>A0A426U2H8</accession>
<gene>
    <name evidence="1" type="ORF">EI684_08155</name>
</gene>
<proteinExistence type="predicted"/>
<comment type="caution">
    <text evidence="1">The sequence shown here is derived from an EMBL/GenBank/DDBJ whole genome shotgun (WGS) entry which is preliminary data.</text>
</comment>
<evidence type="ECO:0008006" key="3">
    <source>
        <dbReference type="Google" id="ProtNLM"/>
    </source>
</evidence>
<dbReference type="AlphaFoldDB" id="A0A426U2H8"/>
<evidence type="ECO:0000313" key="1">
    <source>
        <dbReference type="EMBL" id="RRR73878.1"/>
    </source>
</evidence>
<dbReference type="Pfam" id="PF12974">
    <property type="entry name" value="Phosphonate-bd"/>
    <property type="match status" value="1"/>
</dbReference>
<reference evidence="1 2" key="1">
    <citation type="submission" date="2018-12" db="EMBL/GenBank/DDBJ databases">
        <title>Genome Sequence of Candidatus Viridilinea halotolerans isolated from saline sulfide-rich spring.</title>
        <authorList>
            <person name="Grouzdev D.S."/>
            <person name="Burganskaya E.I."/>
            <person name="Krutkina M.S."/>
            <person name="Sukhacheva M.V."/>
            <person name="Gorlenko V.M."/>
        </authorList>
    </citation>
    <scope>NUCLEOTIDE SEQUENCE [LARGE SCALE GENOMIC DNA]</scope>
    <source>
        <strain evidence="1">Chok-6</strain>
    </source>
</reference>
<dbReference type="Proteomes" id="UP000280307">
    <property type="component" value="Unassembled WGS sequence"/>
</dbReference>
<protein>
    <recommendedName>
        <fullName evidence="3">Phosphate/phosphite/phosphonate ABC transporter substrate-binding protein</fullName>
    </recommendedName>
</protein>
<sequence>MSPFSLAVCPHDTVRNSEGWYRFVQFLSQKLEENVNFKLALDFADFHEHFNSDDIVYANPSDGLQLLDSHGYTALVRPIGIYDEALLLAGPDGPKPELSALAGARMATITSLLPTKIALYTMKEKGITPGELVNCDSWLGVVRSVWGGDTPYGIIYRDAYQDLSEQGQAMVQVIEETNCRCAFHVICVSPKLAAQADALRNALVTMADDAMGKEVLGDMHMPGWQAVTGEELDFMRKMLNS</sequence>
<evidence type="ECO:0000313" key="2">
    <source>
        <dbReference type="Proteomes" id="UP000280307"/>
    </source>
</evidence>
<name>A0A426U2H8_9CHLR</name>
<organism evidence="1 2">
    <name type="scientific">Candidatus Viridilinea halotolerans</name>
    <dbReference type="NCBI Taxonomy" id="2491704"/>
    <lineage>
        <taxon>Bacteria</taxon>
        <taxon>Bacillati</taxon>
        <taxon>Chloroflexota</taxon>
        <taxon>Chloroflexia</taxon>
        <taxon>Chloroflexales</taxon>
        <taxon>Chloroflexineae</taxon>
        <taxon>Oscillochloridaceae</taxon>
        <taxon>Candidatus Viridilinea</taxon>
    </lineage>
</organism>
<dbReference type="EMBL" id="RSAS01000309">
    <property type="protein sequence ID" value="RRR73878.1"/>
    <property type="molecule type" value="Genomic_DNA"/>
</dbReference>